<organism evidence="1 2">
    <name type="scientific">Pedobacter kyonggii</name>
    <dbReference type="NCBI Taxonomy" id="1926871"/>
    <lineage>
        <taxon>Bacteria</taxon>
        <taxon>Pseudomonadati</taxon>
        <taxon>Bacteroidota</taxon>
        <taxon>Sphingobacteriia</taxon>
        <taxon>Sphingobacteriales</taxon>
        <taxon>Sphingobacteriaceae</taxon>
        <taxon>Pedobacter</taxon>
    </lineage>
</organism>
<dbReference type="InterPro" id="IPR018534">
    <property type="entry name" value="Tet_reg_excision_RteC"/>
</dbReference>
<comment type="caution">
    <text evidence="1">The sequence shown here is derived from an EMBL/GenBank/DDBJ whole genome shotgun (WGS) entry which is preliminary data.</text>
</comment>
<sequence>MEKQLQKFTEELYLSFENEIKVPILLGTDEKKKLQDCLMVVKGYLSRLKEKVLETGFSGAEEEAWFFKYGKPRFYQWQVYCVEKFAIRNARPAPSREGLLDYYQDQVNYYGLFFQLNRFYYEYYKLGVTELDEIYFTRAGMTLQPQSVEVPGMDPVMSTPMDYLFSKFMAYEMIQSFLIAQIAELECPALSDYAVAGRSKPKGMQVGLRWTGEKVNLIELAHALFVSGQIDNGKVGITEFFERMGRCFEIDLGIPKRGFDDLSSRKRLSRTHFLEILRDGLDKKFDDADAYDPRKRGMDKKG</sequence>
<dbReference type="AlphaFoldDB" id="A0A4V2JH76"/>
<protein>
    <recommendedName>
        <fullName evidence="3">Tetracycline regulation of excision, RteC</fullName>
    </recommendedName>
</protein>
<dbReference type="OrthoDB" id="790983at2"/>
<evidence type="ECO:0008006" key="3">
    <source>
        <dbReference type="Google" id="ProtNLM"/>
    </source>
</evidence>
<evidence type="ECO:0000313" key="2">
    <source>
        <dbReference type="Proteomes" id="UP000291819"/>
    </source>
</evidence>
<gene>
    <name evidence="1" type="ORF">EYS08_03080</name>
</gene>
<evidence type="ECO:0000313" key="1">
    <source>
        <dbReference type="EMBL" id="TBO44311.1"/>
    </source>
</evidence>
<dbReference type="EMBL" id="SIXF01000002">
    <property type="protein sequence ID" value="TBO44311.1"/>
    <property type="molecule type" value="Genomic_DNA"/>
</dbReference>
<dbReference type="Proteomes" id="UP000291819">
    <property type="component" value="Unassembled WGS sequence"/>
</dbReference>
<name>A0A4V2JH76_9SPHI</name>
<dbReference type="RefSeq" id="WP_131028391.1">
    <property type="nucleotide sequence ID" value="NZ_SIXF01000002.1"/>
</dbReference>
<dbReference type="Pfam" id="PF09357">
    <property type="entry name" value="RteC"/>
    <property type="match status" value="1"/>
</dbReference>
<proteinExistence type="predicted"/>
<reference evidence="1 2" key="1">
    <citation type="submission" date="2019-02" db="EMBL/GenBank/DDBJ databases">
        <title>Pedobacter kyonggii whole genome sequence analysis.</title>
        <authorList>
            <person name="Dahal R.H."/>
        </authorList>
    </citation>
    <scope>NUCLEOTIDE SEQUENCE [LARGE SCALE GENOMIC DNA]</scope>
    <source>
        <strain evidence="1 2">K-4-11-1</strain>
    </source>
</reference>
<accession>A0A4V2JH76</accession>
<keyword evidence="2" id="KW-1185">Reference proteome</keyword>